<feature type="compositionally biased region" description="Basic and acidic residues" evidence="1">
    <location>
        <begin position="1"/>
        <end position="13"/>
    </location>
</feature>
<dbReference type="GO" id="GO:0004222">
    <property type="term" value="F:metalloendopeptidase activity"/>
    <property type="evidence" value="ECO:0007669"/>
    <property type="project" value="TreeGrafter"/>
</dbReference>
<dbReference type="RefSeq" id="WP_200967600.1">
    <property type="nucleotide sequence ID" value="NZ_BMAQ01000043.1"/>
</dbReference>
<reference evidence="4" key="2">
    <citation type="journal article" date="2021" name="Data Brief">
        <title>Draft genome sequence data of the facultative, thermophilic, xylanolytic bacterium Paenibacillus sp. strain DA-C8.</title>
        <authorList>
            <person name="Chhe C."/>
            <person name="Uke A."/>
            <person name="Baramee S."/>
            <person name="Ungkulpasvich U."/>
            <person name="Tachaapaikoon C."/>
            <person name="Pason P."/>
            <person name="Waeonukul R."/>
            <person name="Ratanakhanokchai K."/>
            <person name="Kosugi A."/>
        </authorList>
    </citation>
    <scope>NUCLEOTIDE SEQUENCE</scope>
    <source>
        <strain evidence="4">DA-C8</strain>
    </source>
</reference>
<organism evidence="4 5">
    <name type="scientific">Insulibacter thermoxylanivorax</name>
    <dbReference type="NCBI Taxonomy" id="2749268"/>
    <lineage>
        <taxon>Bacteria</taxon>
        <taxon>Bacillati</taxon>
        <taxon>Bacillota</taxon>
        <taxon>Bacilli</taxon>
        <taxon>Bacillales</taxon>
        <taxon>Paenibacillaceae</taxon>
        <taxon>Insulibacter</taxon>
    </lineage>
</organism>
<keyword evidence="5" id="KW-1185">Reference proteome</keyword>
<dbReference type="CDD" id="cd12797">
    <property type="entry name" value="M23_peptidase"/>
    <property type="match status" value="1"/>
</dbReference>
<gene>
    <name evidence="4" type="ORF">PRECH8_27020</name>
</gene>
<evidence type="ECO:0000313" key="5">
    <source>
        <dbReference type="Proteomes" id="UP000654993"/>
    </source>
</evidence>
<evidence type="ECO:0000313" key="4">
    <source>
        <dbReference type="EMBL" id="GFR39406.1"/>
    </source>
</evidence>
<reference evidence="4" key="1">
    <citation type="submission" date="2020-08" db="EMBL/GenBank/DDBJ databases">
        <authorList>
            <person name="Uke A."/>
            <person name="Chhe C."/>
            <person name="Baramee S."/>
            <person name="Kosugi A."/>
        </authorList>
    </citation>
    <scope>NUCLEOTIDE SEQUENCE</scope>
    <source>
        <strain evidence="4">DA-C8</strain>
    </source>
</reference>
<dbReference type="InterPro" id="IPR016047">
    <property type="entry name" value="M23ase_b-sheet_dom"/>
</dbReference>
<evidence type="ECO:0000256" key="1">
    <source>
        <dbReference type="SAM" id="MobiDB-lite"/>
    </source>
</evidence>
<evidence type="ECO:0000259" key="3">
    <source>
        <dbReference type="Pfam" id="PF01551"/>
    </source>
</evidence>
<protein>
    <recommendedName>
        <fullName evidence="3">M23ase beta-sheet core domain-containing protein</fullName>
    </recommendedName>
</protein>
<feature type="region of interest" description="Disordered" evidence="1">
    <location>
        <begin position="1"/>
        <end position="38"/>
    </location>
</feature>
<name>A0A916QIV5_9BACL</name>
<dbReference type="EMBL" id="BMAQ01000043">
    <property type="protein sequence ID" value="GFR39406.1"/>
    <property type="molecule type" value="Genomic_DNA"/>
</dbReference>
<proteinExistence type="predicted"/>
<dbReference type="PANTHER" id="PTHR21666">
    <property type="entry name" value="PEPTIDASE-RELATED"/>
    <property type="match status" value="1"/>
</dbReference>
<dbReference type="Proteomes" id="UP000654993">
    <property type="component" value="Unassembled WGS sequence"/>
</dbReference>
<dbReference type="SUPFAM" id="SSF51261">
    <property type="entry name" value="Duplicated hybrid motif"/>
    <property type="match status" value="1"/>
</dbReference>
<keyword evidence="2" id="KW-0472">Membrane</keyword>
<comment type="caution">
    <text evidence="4">The sequence shown here is derived from an EMBL/GenBank/DDBJ whole genome shotgun (WGS) entry which is preliminary data.</text>
</comment>
<dbReference type="AlphaFoldDB" id="A0A916QIV5"/>
<keyword evidence="2" id="KW-1133">Transmembrane helix</keyword>
<feature type="domain" description="M23ase beta-sheet core" evidence="3">
    <location>
        <begin position="150"/>
        <end position="247"/>
    </location>
</feature>
<feature type="transmembrane region" description="Helical" evidence="2">
    <location>
        <begin position="48"/>
        <end position="68"/>
    </location>
</feature>
<evidence type="ECO:0000256" key="2">
    <source>
        <dbReference type="SAM" id="Phobius"/>
    </source>
</evidence>
<dbReference type="Pfam" id="PF01551">
    <property type="entry name" value="Peptidase_M23"/>
    <property type="match status" value="1"/>
</dbReference>
<dbReference type="PANTHER" id="PTHR21666:SF291">
    <property type="entry name" value="STAGE II SPORULATION PROTEIN Q"/>
    <property type="match status" value="1"/>
</dbReference>
<keyword evidence="2" id="KW-0812">Transmembrane</keyword>
<dbReference type="Gene3D" id="2.70.70.10">
    <property type="entry name" value="Glucose Permease (Domain IIA)"/>
    <property type="match status" value="1"/>
</dbReference>
<dbReference type="InterPro" id="IPR011055">
    <property type="entry name" value="Dup_hybrid_motif"/>
</dbReference>
<feature type="compositionally biased region" description="Polar residues" evidence="1">
    <location>
        <begin position="27"/>
        <end position="38"/>
    </location>
</feature>
<accession>A0A916QIV5</accession>
<dbReference type="InterPro" id="IPR050570">
    <property type="entry name" value="Cell_wall_metabolism_enzyme"/>
</dbReference>
<sequence length="255" mass="28134">MSDQKRDHNDKNSSKPTNTESIHKTESGVQGRTAPQKSSWRKFTAKKWVFPAAYLAAAAIILGIMIAYQGSQDQDMLTEENLGLEVGHVDEQGANAEEDDLPVVALPEDFRWPAADMTGIEVVMPYYDDSLSHDEKTMAVIQYENTFVTSEGIALARTDNQPFDVTAALSGKVIRAESAPVIGNVVEIEHADGLTTVYYSLANVQVSVNDEVQQGQVIARAGQNEYEKDLGVHLHFEVHQNGEPVNPFNYLPEID</sequence>